<dbReference type="EMBL" id="JAUSUV010000012">
    <property type="protein sequence ID" value="MDQ0418483.1"/>
    <property type="molecule type" value="Genomic_DNA"/>
</dbReference>
<protein>
    <submittedName>
        <fullName evidence="1">Uncharacterized protein</fullName>
    </submittedName>
</protein>
<gene>
    <name evidence="1" type="ORF">J2Z48_002675</name>
</gene>
<sequence length="56" mass="6745">MRYRPRKHTPYRKRYEDSWNTDSEQTLKVGNTYYSLIGSEFHATDRYGSLLDRNGN</sequence>
<name>A0AAJ1WTY2_9BACL</name>
<evidence type="ECO:0000313" key="2">
    <source>
        <dbReference type="Proteomes" id="UP001238450"/>
    </source>
</evidence>
<dbReference type="Proteomes" id="UP001238450">
    <property type="component" value="Unassembled WGS sequence"/>
</dbReference>
<evidence type="ECO:0000313" key="1">
    <source>
        <dbReference type="EMBL" id="MDQ0418483.1"/>
    </source>
</evidence>
<organism evidence="1 2">
    <name type="scientific">Croceifilum oryzae</name>
    <dbReference type="NCBI Taxonomy" id="1553429"/>
    <lineage>
        <taxon>Bacteria</taxon>
        <taxon>Bacillati</taxon>
        <taxon>Bacillota</taxon>
        <taxon>Bacilli</taxon>
        <taxon>Bacillales</taxon>
        <taxon>Thermoactinomycetaceae</taxon>
        <taxon>Croceifilum</taxon>
    </lineage>
</organism>
<comment type="caution">
    <text evidence="1">The sequence shown here is derived from an EMBL/GenBank/DDBJ whole genome shotgun (WGS) entry which is preliminary data.</text>
</comment>
<accession>A0AAJ1WTY2</accession>
<proteinExistence type="predicted"/>
<reference evidence="1 2" key="1">
    <citation type="submission" date="2023-07" db="EMBL/GenBank/DDBJ databases">
        <title>Genomic Encyclopedia of Type Strains, Phase IV (KMG-IV): sequencing the most valuable type-strain genomes for metagenomic binning, comparative biology and taxonomic classification.</title>
        <authorList>
            <person name="Goeker M."/>
        </authorList>
    </citation>
    <scope>NUCLEOTIDE SEQUENCE [LARGE SCALE GENOMIC DNA]</scope>
    <source>
        <strain evidence="1 2">DSM 46876</strain>
    </source>
</reference>
<dbReference type="AlphaFoldDB" id="A0AAJ1WTY2"/>
<keyword evidence="2" id="KW-1185">Reference proteome</keyword>